<sequence length="1019" mass="107027">MASISDALEGSGVSASSLLGALASSGSSLSLSEEDKTQAWSSLVLLLAPLPPAASASGDEDVGGGLGDVLGAVGLRGVELARAADLAAAAGHALSSALSVALMEAQKGTAGCRKLRRAALKAACMLAKKLGNETNEEGLAGADVLAFFLPGVATLLAKQIMPPIGVGCSGDAESVATAVDMLAFVVGKTIGGEPANNSANDSTKLDASVDKLRALLLPQTNDAQAPRKTTTRKTAHEFVVSRTPEWVENARSRIAPVLAKSLLALCRTPDPPAPSHVARATAAVCLDCPWLLSSPATRDATVDAVLRRAHEDAAHAERALRNVHLPAVLLRHLVHLRADAAVHGDGATDMHARAAVAALAIAKVRMGSSRALLLTPAAAVASTEEEHRWLSRFPEGTLLSALLDACASAAVPDCAVVAAPLPTKATMVPEPLAPIAMRHITPRSLTAIHELLDTTATALDGSLLDAVDALRVAVHDAPADCADAIFVDVRSHHASLVRMTATLLRRAPKSPSLDAAWASLLALLVDDARFLAQQKVADHSTRQRISRLARRADASAARAALEAVGACALALGSRFHDDARFCTRTLAPLLSHAARDDEASTGARVAVSALCKSAGISAGRTDLLVMMHADYVVDALCASLREGESRARKLVRKGEYVDGAEQHGWMCNAPALFETCLGAFAAARTKAAKADDEEEEKVTVGPYVNSSLLPLLREPLTTAVAAVTSYGERRSWRISDRARFVGALRHVCDACTADANDVVQRASNCSPDEGQRLVQRVDAATELCTTAADACMHALGDNSVPPREARRELDVIVASMRGLLAAERGAAMLLRKDEQEGEEEQEARIPTLRPNILLPRVASAWAGVVATLDDGRSGVLDAGLDALVAICAACDSAFLARRFAEQAAPRLAFWLKYGRAAKAQEREAGGVIERARHRWLWADAEEDVDNDPPAARSTKARRAVMRTVRALCEDTRARLALNADSRQIILDALSCEGFSGPLSKEATETAHLVEETAAATTTS</sequence>
<dbReference type="SUPFAM" id="SSF48371">
    <property type="entry name" value="ARM repeat"/>
    <property type="match status" value="1"/>
</dbReference>
<comment type="caution">
    <text evidence="2">The sequence shown here is derived from an EMBL/GenBank/DDBJ whole genome shotgun (WGS) entry which is preliminary data.</text>
</comment>
<dbReference type="InterPro" id="IPR057566">
    <property type="entry name" value="TPR_TTI1_N"/>
</dbReference>
<reference evidence="2" key="1">
    <citation type="submission" date="2020-10" db="EMBL/GenBank/DDBJ databases">
        <title>Unveiling of a novel bifunctional photoreceptor, Dualchrome1, isolated from a cosmopolitan green alga.</title>
        <authorList>
            <person name="Suzuki S."/>
            <person name="Kawachi M."/>
        </authorList>
    </citation>
    <scope>NUCLEOTIDE SEQUENCE</scope>
    <source>
        <strain evidence="2">NIES 2893</strain>
    </source>
</reference>
<dbReference type="GO" id="GO:0005737">
    <property type="term" value="C:cytoplasm"/>
    <property type="evidence" value="ECO:0007669"/>
    <property type="project" value="TreeGrafter"/>
</dbReference>
<name>A0A830HIT6_9CHLO</name>
<dbReference type="EMBL" id="BNJQ01000009">
    <property type="protein sequence ID" value="GHP04967.1"/>
    <property type="molecule type" value="Genomic_DNA"/>
</dbReference>
<organism evidence="2 3">
    <name type="scientific">Pycnococcus provasolii</name>
    <dbReference type="NCBI Taxonomy" id="41880"/>
    <lineage>
        <taxon>Eukaryota</taxon>
        <taxon>Viridiplantae</taxon>
        <taxon>Chlorophyta</taxon>
        <taxon>Pseudoscourfieldiophyceae</taxon>
        <taxon>Pseudoscourfieldiales</taxon>
        <taxon>Pycnococcaceae</taxon>
        <taxon>Pycnococcus</taxon>
    </lineage>
</organism>
<dbReference type="Pfam" id="PF24173">
    <property type="entry name" value="TPR_TTI1_N"/>
    <property type="match status" value="1"/>
</dbReference>
<dbReference type="PANTHER" id="PTHR18460">
    <property type="entry name" value="TEL2 INTERACTING PROTEIN 1 TTI1 FAMILY MEMBER"/>
    <property type="match status" value="1"/>
</dbReference>
<dbReference type="Proteomes" id="UP000660262">
    <property type="component" value="Unassembled WGS sequence"/>
</dbReference>
<evidence type="ECO:0000259" key="1">
    <source>
        <dbReference type="Pfam" id="PF24173"/>
    </source>
</evidence>
<evidence type="ECO:0000313" key="3">
    <source>
        <dbReference type="Proteomes" id="UP000660262"/>
    </source>
</evidence>
<proteinExistence type="predicted"/>
<gene>
    <name evidence="2" type="ORF">PPROV_000371900</name>
</gene>
<accession>A0A830HIT6</accession>
<evidence type="ECO:0000313" key="2">
    <source>
        <dbReference type="EMBL" id="GHP04967.1"/>
    </source>
</evidence>
<feature type="domain" description="TTI1 N-terminal TPR" evidence="1">
    <location>
        <begin position="94"/>
        <end position="288"/>
    </location>
</feature>
<dbReference type="AlphaFoldDB" id="A0A830HIT6"/>
<dbReference type="InterPro" id="IPR016024">
    <property type="entry name" value="ARM-type_fold"/>
</dbReference>
<keyword evidence="3" id="KW-1185">Reference proteome</keyword>
<dbReference type="InterPro" id="IPR052587">
    <property type="entry name" value="TELO2-interacting_protein_1"/>
</dbReference>
<dbReference type="PANTHER" id="PTHR18460:SF3">
    <property type="entry name" value="TELO2-INTERACTING PROTEIN 1 HOMOLOG"/>
    <property type="match status" value="1"/>
</dbReference>
<protein>
    <recommendedName>
        <fullName evidence="1">TTI1 N-terminal TPR domain-containing protein</fullName>
    </recommendedName>
</protein>